<evidence type="ECO:0000256" key="5">
    <source>
        <dbReference type="ARBA" id="ARBA00022898"/>
    </source>
</evidence>
<comment type="similarity">
    <text evidence="7">Belongs to the class-III pyridoxal-phosphate-dependent aminotransferase family.</text>
</comment>
<accession>A0A934R1X0</accession>
<dbReference type="PIRSF" id="PIRSF000521">
    <property type="entry name" value="Transaminase_4ab_Lys_Orn"/>
    <property type="match status" value="1"/>
</dbReference>
<keyword evidence="9" id="KW-1185">Reference proteome</keyword>
<dbReference type="GO" id="GO:0008483">
    <property type="term" value="F:transaminase activity"/>
    <property type="evidence" value="ECO:0007669"/>
    <property type="project" value="UniProtKB-KW"/>
</dbReference>
<dbReference type="InterPro" id="IPR050103">
    <property type="entry name" value="Class-III_PLP-dep_AT"/>
</dbReference>
<dbReference type="NCBIfam" id="TIGR00707">
    <property type="entry name" value="argD"/>
    <property type="match status" value="1"/>
</dbReference>
<dbReference type="Gene3D" id="3.90.1150.10">
    <property type="entry name" value="Aspartate Aminotransferase, domain 1"/>
    <property type="match status" value="1"/>
</dbReference>
<evidence type="ECO:0000256" key="7">
    <source>
        <dbReference type="RuleBase" id="RU003560"/>
    </source>
</evidence>
<reference evidence="8" key="1">
    <citation type="submission" date="2021-01" db="EMBL/GenBank/DDBJ databases">
        <title>Modified the classification status of verrucomicrobia.</title>
        <authorList>
            <person name="Feng X."/>
        </authorList>
    </citation>
    <scope>NUCLEOTIDE SEQUENCE</scope>
    <source>
        <strain evidence="8">JCM 18052</strain>
    </source>
</reference>
<dbReference type="Gene3D" id="3.40.640.10">
    <property type="entry name" value="Type I PLP-dependent aspartate aminotransferase-like (Major domain)"/>
    <property type="match status" value="1"/>
</dbReference>
<dbReference type="Proteomes" id="UP000600139">
    <property type="component" value="Unassembled WGS sequence"/>
</dbReference>
<sequence>MTTPDLYAQHVLPTYGRFPLVPVRGAGARLWDDTGKSYLDFCMGIAVCSLGHCHPLLVEAIRHQAGELMHVSNLYQNPLQAELAEEINTRHVKLAGKVFFSNSGAEANDGLIKSARRFGLKRPQADGSQRYEVVTFLQSFHGRTLGAMSATGQAKIQEGFDPLLPGFRYLPFNDIAALENAVRPETAAILLEPIQGEGGVNMATPEFFRAVAALCKKHDILLLIDEVQTGFGRLGDAMGWRMIAPEVQPDGISWAKGLGGGVPIGAFWLSDRAVSEDGTALSSLMGPGSHGSTYGGNPLVCAASLAVLKEIREKELAVNAILQEVRIRETVKSWNLPVVTAVRGQGLLLGIALDPALIPTPEGKTPALVVVNKLMEHGLLVPPAGPNAFRLLPPLNVTDAEVDEALSIIHSVLSEL</sequence>
<comment type="caution">
    <text evidence="8">The sequence shown here is derived from an EMBL/GenBank/DDBJ whole genome shotgun (WGS) entry which is preliminary data.</text>
</comment>
<evidence type="ECO:0000313" key="8">
    <source>
        <dbReference type="EMBL" id="MBK1814786.1"/>
    </source>
</evidence>
<dbReference type="GO" id="GO:0006526">
    <property type="term" value="P:L-arginine biosynthetic process"/>
    <property type="evidence" value="ECO:0007669"/>
    <property type="project" value="UniProtKB-ARBA"/>
</dbReference>
<dbReference type="RefSeq" id="WP_200349737.1">
    <property type="nucleotide sequence ID" value="NZ_BAABHZ010000010.1"/>
</dbReference>
<keyword evidence="4" id="KW-0808">Transferase</keyword>
<comment type="pathway">
    <text evidence="6">Amino-acid biosynthesis.</text>
</comment>
<gene>
    <name evidence="8" type="ORF">JIN84_04120</name>
</gene>
<dbReference type="InterPro" id="IPR015421">
    <property type="entry name" value="PyrdxlP-dep_Trfase_major"/>
</dbReference>
<dbReference type="AlphaFoldDB" id="A0A934R1X0"/>
<dbReference type="GO" id="GO:0030170">
    <property type="term" value="F:pyridoxal phosphate binding"/>
    <property type="evidence" value="ECO:0007669"/>
    <property type="project" value="InterPro"/>
</dbReference>
<evidence type="ECO:0000256" key="3">
    <source>
        <dbReference type="ARBA" id="ARBA00022605"/>
    </source>
</evidence>
<evidence type="ECO:0000256" key="6">
    <source>
        <dbReference type="ARBA" id="ARBA00029440"/>
    </source>
</evidence>
<dbReference type="CDD" id="cd00610">
    <property type="entry name" value="OAT_like"/>
    <property type="match status" value="1"/>
</dbReference>
<protein>
    <submittedName>
        <fullName evidence="8">Aspartate aminotransferase family protein</fullName>
    </submittedName>
</protein>
<dbReference type="SUPFAM" id="SSF53383">
    <property type="entry name" value="PLP-dependent transferases"/>
    <property type="match status" value="1"/>
</dbReference>
<dbReference type="NCBIfam" id="NF002325">
    <property type="entry name" value="PRK01278.1"/>
    <property type="match status" value="1"/>
</dbReference>
<evidence type="ECO:0000256" key="2">
    <source>
        <dbReference type="ARBA" id="ARBA00022576"/>
    </source>
</evidence>
<name>A0A934R1X0_9BACT</name>
<dbReference type="FunFam" id="3.40.640.10:FF:000004">
    <property type="entry name" value="Acetylornithine aminotransferase"/>
    <property type="match status" value="1"/>
</dbReference>
<dbReference type="PANTHER" id="PTHR11986:SF79">
    <property type="entry name" value="ACETYLORNITHINE AMINOTRANSFERASE, MITOCHONDRIAL"/>
    <property type="match status" value="1"/>
</dbReference>
<organism evidence="8 9">
    <name type="scientific">Luteolibacter yonseiensis</name>
    <dbReference type="NCBI Taxonomy" id="1144680"/>
    <lineage>
        <taxon>Bacteria</taxon>
        <taxon>Pseudomonadati</taxon>
        <taxon>Verrucomicrobiota</taxon>
        <taxon>Verrucomicrobiia</taxon>
        <taxon>Verrucomicrobiales</taxon>
        <taxon>Verrucomicrobiaceae</taxon>
        <taxon>Luteolibacter</taxon>
    </lineage>
</organism>
<dbReference type="PROSITE" id="PS00600">
    <property type="entry name" value="AA_TRANSFER_CLASS_3"/>
    <property type="match status" value="1"/>
</dbReference>
<evidence type="ECO:0000256" key="4">
    <source>
        <dbReference type="ARBA" id="ARBA00022679"/>
    </source>
</evidence>
<dbReference type="InterPro" id="IPR005814">
    <property type="entry name" value="Aminotrans_3"/>
</dbReference>
<evidence type="ECO:0000313" key="9">
    <source>
        <dbReference type="Proteomes" id="UP000600139"/>
    </source>
</evidence>
<dbReference type="InterPro" id="IPR015424">
    <property type="entry name" value="PyrdxlP-dep_Trfase"/>
</dbReference>
<dbReference type="InterPro" id="IPR015422">
    <property type="entry name" value="PyrdxlP-dep_Trfase_small"/>
</dbReference>
<dbReference type="Pfam" id="PF00202">
    <property type="entry name" value="Aminotran_3"/>
    <property type="match status" value="1"/>
</dbReference>
<comment type="cofactor">
    <cofactor evidence="1">
        <name>pyridoxal 5'-phosphate</name>
        <dbReference type="ChEBI" id="CHEBI:597326"/>
    </cofactor>
</comment>
<keyword evidence="3" id="KW-0028">Amino-acid biosynthesis</keyword>
<keyword evidence="2 8" id="KW-0032">Aminotransferase</keyword>
<dbReference type="EMBL" id="JAENIK010000004">
    <property type="protein sequence ID" value="MBK1814786.1"/>
    <property type="molecule type" value="Genomic_DNA"/>
</dbReference>
<evidence type="ECO:0000256" key="1">
    <source>
        <dbReference type="ARBA" id="ARBA00001933"/>
    </source>
</evidence>
<dbReference type="InterPro" id="IPR049704">
    <property type="entry name" value="Aminotrans_3_PPA_site"/>
</dbReference>
<dbReference type="PANTHER" id="PTHR11986">
    <property type="entry name" value="AMINOTRANSFERASE CLASS III"/>
    <property type="match status" value="1"/>
</dbReference>
<proteinExistence type="inferred from homology"/>
<keyword evidence="5 7" id="KW-0663">Pyridoxal phosphate</keyword>
<dbReference type="GO" id="GO:0042802">
    <property type="term" value="F:identical protein binding"/>
    <property type="evidence" value="ECO:0007669"/>
    <property type="project" value="TreeGrafter"/>
</dbReference>
<dbReference type="InterPro" id="IPR004636">
    <property type="entry name" value="AcOrn/SuccOrn_fam"/>
</dbReference>